<dbReference type="OrthoDB" id="5955232at2759"/>
<gene>
    <name evidence="2" type="ORF">C1SCF055_LOCUS25949</name>
</gene>
<evidence type="ECO:0000256" key="1">
    <source>
        <dbReference type="SAM" id="MobiDB-lite"/>
    </source>
</evidence>
<name>A0A9P1CYI9_9DINO</name>
<dbReference type="EMBL" id="CAMXCT020002676">
    <property type="protein sequence ID" value="CAL1153150.1"/>
    <property type="molecule type" value="Genomic_DNA"/>
</dbReference>
<dbReference type="AlphaFoldDB" id="A0A9P1CYI9"/>
<keyword evidence="4" id="KW-1185">Reference proteome</keyword>
<dbReference type="Proteomes" id="UP001152797">
    <property type="component" value="Unassembled WGS sequence"/>
</dbReference>
<evidence type="ECO:0000313" key="4">
    <source>
        <dbReference type="Proteomes" id="UP001152797"/>
    </source>
</evidence>
<dbReference type="EMBL" id="CAMXCT030002676">
    <property type="protein sequence ID" value="CAL4787087.1"/>
    <property type="molecule type" value="Genomic_DNA"/>
</dbReference>
<evidence type="ECO:0000313" key="2">
    <source>
        <dbReference type="EMBL" id="CAI3999775.1"/>
    </source>
</evidence>
<evidence type="ECO:0000313" key="3">
    <source>
        <dbReference type="EMBL" id="CAL4787087.1"/>
    </source>
</evidence>
<protein>
    <submittedName>
        <fullName evidence="2">Uncharacterized protein</fullName>
    </submittedName>
</protein>
<feature type="region of interest" description="Disordered" evidence="1">
    <location>
        <begin position="147"/>
        <end position="173"/>
    </location>
</feature>
<dbReference type="EMBL" id="CAMXCT010002676">
    <property type="protein sequence ID" value="CAI3999775.1"/>
    <property type="molecule type" value="Genomic_DNA"/>
</dbReference>
<accession>A0A9P1CYI9</accession>
<reference evidence="2" key="1">
    <citation type="submission" date="2022-10" db="EMBL/GenBank/DDBJ databases">
        <authorList>
            <person name="Chen Y."/>
            <person name="Dougan E. K."/>
            <person name="Chan C."/>
            <person name="Rhodes N."/>
            <person name="Thang M."/>
        </authorList>
    </citation>
    <scope>NUCLEOTIDE SEQUENCE</scope>
</reference>
<reference evidence="3 4" key="2">
    <citation type="submission" date="2024-05" db="EMBL/GenBank/DDBJ databases">
        <authorList>
            <person name="Chen Y."/>
            <person name="Shah S."/>
            <person name="Dougan E. K."/>
            <person name="Thang M."/>
            <person name="Chan C."/>
        </authorList>
    </citation>
    <scope>NUCLEOTIDE SEQUENCE [LARGE SCALE GENOMIC DNA]</scope>
</reference>
<organism evidence="2">
    <name type="scientific">Cladocopium goreaui</name>
    <dbReference type="NCBI Taxonomy" id="2562237"/>
    <lineage>
        <taxon>Eukaryota</taxon>
        <taxon>Sar</taxon>
        <taxon>Alveolata</taxon>
        <taxon>Dinophyceae</taxon>
        <taxon>Suessiales</taxon>
        <taxon>Symbiodiniaceae</taxon>
        <taxon>Cladocopium</taxon>
    </lineage>
</organism>
<proteinExistence type="predicted"/>
<comment type="caution">
    <text evidence="2">The sequence shown here is derived from an EMBL/GenBank/DDBJ whole genome shotgun (WGS) entry which is preliminary data.</text>
</comment>
<sequence>MTLLHGTPKITCKQACDGLRSSRDKGRKALPKTNWMAVMTSACKECPILQLSGDELHVARIPDDAGLRVQYHNHLMTLCGLTLRELVGSMTQAVEKAKQAAVKHAAKRRKKGENHDMKVVKHRVRGDSEGSVSKALLEEYFNRAGRARQKRKKSRLQPLPAEAEDEGSLPTLLLPDSSPEDLQAVTCATHKEDRSDVMLAKTAGILCVCLSSGIIMLMQEVCGSESLPQRYFCLAAAKAAVPEAVLLVHDDSCHLYKYCLKRKEAGWRS</sequence>